<protein>
    <submittedName>
        <fullName evidence="1">Uncharacterized protein</fullName>
    </submittedName>
</protein>
<gene>
    <name evidence="1" type="ORF">I7I53_10870</name>
</gene>
<dbReference type="EMBL" id="CP069102">
    <property type="protein sequence ID" value="QSS50247.1"/>
    <property type="molecule type" value="Genomic_DNA"/>
</dbReference>
<sequence>MKMRASAKWSLPHLASVHERVKQALKTNQPEPTYSKILYTARRPIEFFVSHRRPSSEQPEMVTDILSMQSNHCNYLWRNWTMSLVHNCTVHLLKFPEYWAQRSRSPVLHMDNIHSLDAWLT</sequence>
<organism evidence="1 2">
    <name type="scientific">Ajellomyces capsulatus (strain H88)</name>
    <name type="common">Darling's disease fungus</name>
    <name type="synonym">Histoplasma capsulatum</name>
    <dbReference type="NCBI Taxonomy" id="544711"/>
    <lineage>
        <taxon>Eukaryota</taxon>
        <taxon>Fungi</taxon>
        <taxon>Dikarya</taxon>
        <taxon>Ascomycota</taxon>
        <taxon>Pezizomycotina</taxon>
        <taxon>Eurotiomycetes</taxon>
        <taxon>Eurotiomycetidae</taxon>
        <taxon>Onygenales</taxon>
        <taxon>Ajellomycetaceae</taxon>
        <taxon>Histoplasma</taxon>
    </lineage>
</organism>
<dbReference type="AlphaFoldDB" id="A0A8A1LEM4"/>
<reference evidence="1" key="1">
    <citation type="submission" date="2021-01" db="EMBL/GenBank/DDBJ databases">
        <title>Chromosome-level genome assembly of a human fungal pathogen reveals clustering of transcriptionally co-regulated genes.</title>
        <authorList>
            <person name="Voorhies M."/>
            <person name="Cohen S."/>
            <person name="Shea T.P."/>
            <person name="Petrus S."/>
            <person name="Munoz J.F."/>
            <person name="Poplawski S."/>
            <person name="Goldman W.E."/>
            <person name="Michael T."/>
            <person name="Cuomo C.A."/>
            <person name="Sil A."/>
            <person name="Beyhan S."/>
        </authorList>
    </citation>
    <scope>NUCLEOTIDE SEQUENCE</scope>
    <source>
        <strain evidence="1">H88</strain>
    </source>
</reference>
<accession>A0A8A1LEM4</accession>
<dbReference type="Proteomes" id="UP000663419">
    <property type="component" value="Chromosome 1"/>
</dbReference>
<proteinExistence type="predicted"/>
<evidence type="ECO:0000313" key="2">
    <source>
        <dbReference type="Proteomes" id="UP000663419"/>
    </source>
</evidence>
<evidence type="ECO:0000313" key="1">
    <source>
        <dbReference type="EMBL" id="QSS50247.1"/>
    </source>
</evidence>
<name>A0A8A1LEM4_AJEC8</name>
<dbReference type="VEuPathDB" id="FungiDB:I7I53_10870"/>